<comment type="similarity">
    <text evidence="1 5">Belongs to the FlgD family.</text>
</comment>
<dbReference type="Gene3D" id="2.30.30.910">
    <property type="match status" value="1"/>
</dbReference>
<dbReference type="AlphaFoldDB" id="A0A3N4USY1"/>
<evidence type="ECO:0000256" key="1">
    <source>
        <dbReference type="ARBA" id="ARBA00010577"/>
    </source>
</evidence>
<dbReference type="Pfam" id="PF03963">
    <property type="entry name" value="FlgD"/>
    <property type="match status" value="1"/>
</dbReference>
<dbReference type="GO" id="GO:0044781">
    <property type="term" value="P:bacterial-type flagellum organization"/>
    <property type="evidence" value="ECO:0007669"/>
    <property type="project" value="UniProtKB-UniRule"/>
</dbReference>
<organism evidence="8 9">
    <name type="scientific">Tibeticola sediminis</name>
    <dbReference type="NCBI Taxonomy" id="1917811"/>
    <lineage>
        <taxon>Bacteria</taxon>
        <taxon>Pseudomonadati</taxon>
        <taxon>Pseudomonadota</taxon>
        <taxon>Betaproteobacteria</taxon>
        <taxon>Burkholderiales</taxon>
        <taxon>Comamonadaceae</taxon>
        <taxon>Tibeticola</taxon>
    </lineage>
</organism>
<dbReference type="InterPro" id="IPR025965">
    <property type="entry name" value="FlgD/Vpr_Ig-like"/>
</dbReference>
<keyword evidence="8" id="KW-0282">Flagellum</keyword>
<reference evidence="8 9" key="1">
    <citation type="submission" date="2018-11" db="EMBL/GenBank/DDBJ databases">
        <title>Genomic Encyclopedia of Type Strains, Phase IV (KMG-IV): sequencing the most valuable type-strain genomes for metagenomic binning, comparative biology and taxonomic classification.</title>
        <authorList>
            <person name="Goeker M."/>
        </authorList>
    </citation>
    <scope>NUCLEOTIDE SEQUENCE [LARGE SCALE GENOMIC DNA]</scope>
    <source>
        <strain evidence="8 9">DSM 101684</strain>
    </source>
</reference>
<comment type="caution">
    <text evidence="8">The sequence shown here is derived from an EMBL/GenBank/DDBJ whole genome shotgun (WGS) entry which is preliminary data.</text>
</comment>
<evidence type="ECO:0000256" key="2">
    <source>
        <dbReference type="ARBA" id="ARBA00016013"/>
    </source>
</evidence>
<feature type="domain" description="FlgD/Vpr Ig-like" evidence="6">
    <location>
        <begin position="111"/>
        <end position="186"/>
    </location>
</feature>
<keyword evidence="9" id="KW-1185">Reference proteome</keyword>
<evidence type="ECO:0000256" key="5">
    <source>
        <dbReference type="RuleBase" id="RU362076"/>
    </source>
</evidence>
<evidence type="ECO:0000256" key="3">
    <source>
        <dbReference type="ARBA" id="ARBA00022795"/>
    </source>
</evidence>
<evidence type="ECO:0000259" key="7">
    <source>
        <dbReference type="Pfam" id="PF13861"/>
    </source>
</evidence>
<protein>
    <recommendedName>
        <fullName evidence="2 5">Basal-body rod modification protein FlgD</fullName>
    </recommendedName>
</protein>
<keyword evidence="8" id="KW-0969">Cilium</keyword>
<keyword evidence="8" id="KW-0966">Cell projection</keyword>
<evidence type="ECO:0000256" key="4">
    <source>
        <dbReference type="ARBA" id="ARBA00024746"/>
    </source>
</evidence>
<dbReference type="InterPro" id="IPR005648">
    <property type="entry name" value="FlgD"/>
</dbReference>
<dbReference type="OrthoDB" id="9785233at2"/>
<proteinExistence type="inferred from homology"/>
<dbReference type="Pfam" id="PF13861">
    <property type="entry name" value="FLgD_tudor"/>
    <property type="match status" value="1"/>
</dbReference>
<dbReference type="EMBL" id="RKQL01000002">
    <property type="protein sequence ID" value="RPE70559.1"/>
    <property type="molecule type" value="Genomic_DNA"/>
</dbReference>
<comment type="function">
    <text evidence="4 5">Required for flagellar hook formation. May act as a scaffolding protein.</text>
</comment>
<dbReference type="InterPro" id="IPR025963">
    <property type="entry name" value="FLgD_Tudor"/>
</dbReference>
<keyword evidence="3 5" id="KW-1005">Bacterial flagellum biogenesis</keyword>
<evidence type="ECO:0000259" key="6">
    <source>
        <dbReference type="Pfam" id="PF13860"/>
    </source>
</evidence>
<sequence>MSSSPINNNPLLASLQGSSAASSKTSGSAAPFGPLANVDTFYKLLVTQLTNQDPLNPMSNQDLSAQLAQFSTASGVQSVQASLASLAAQISQTQGLQAANLVGRTVVFDSNSLSLPASGSAAAGFTLDAAASRVDVSVVGGNGQTLRRLSLGPMAAGVQNFTWDGLDSSGARVPAGSYSFKVEAADATGAAVTASPFGAGRVQSVLLQGKDGPGVQIEGQSQPIALNRLQGVV</sequence>
<dbReference type="Pfam" id="PF13860">
    <property type="entry name" value="FlgD_ig"/>
    <property type="match status" value="1"/>
</dbReference>
<accession>A0A3N4USY1</accession>
<dbReference type="RefSeq" id="WP_124221281.1">
    <property type="nucleotide sequence ID" value="NZ_RKQL01000002.1"/>
</dbReference>
<evidence type="ECO:0000313" key="8">
    <source>
        <dbReference type="EMBL" id="RPE70559.1"/>
    </source>
</evidence>
<gene>
    <name evidence="8" type="ORF">EDC62_1041</name>
</gene>
<evidence type="ECO:0000313" key="9">
    <source>
        <dbReference type="Proteomes" id="UP000272193"/>
    </source>
</evidence>
<dbReference type="Gene3D" id="2.60.40.4070">
    <property type="match status" value="1"/>
</dbReference>
<name>A0A3N4USY1_9BURK</name>
<feature type="domain" description="FlgD Tudor-like" evidence="7">
    <location>
        <begin position="94"/>
        <end position="226"/>
    </location>
</feature>
<dbReference type="Proteomes" id="UP000272193">
    <property type="component" value="Unassembled WGS sequence"/>
</dbReference>